<accession>A0A7Y9L7K0</accession>
<dbReference type="AlphaFoldDB" id="A0A7Y9L7K0"/>
<sequence length="421" mass="45294">MNARITIGTDRTDLPLPLPIALAGFAARAADGPADRVLSPLRLRTLALGTDHDHPVLLVSADLLFWGDDVAELIKDRFHATYGIERDHLILHATHSHSGPQAGRRFLGSLGVPDDRFLDVLADTVLASTKRALAGQQSVTVERSSIMVPLGVDRRHARTGGAHPLTEVDHEATVIRFRSETGKPVALLVQHACHPVLHHANAITSDFTGAAMSALEDGGAGIALYLQGCCGDVNPDRYVGTEFPAAEQAEVAAFGGRLADAVQGLLRTADWRPEVPAVAVTERTFEVPVPDRRTPDELRALATGDGHVAEWARLMLAEPERLTAPVTVRLTDFRLTESTRFLGFSAELVTRFGHHAKQRTDSGAIVLGYTNGMTGYLITAEHVAEGGYEPAESPYYFGLPGVFDPSVEQVVLAEIDRALAS</sequence>
<evidence type="ECO:0000313" key="2">
    <source>
        <dbReference type="Proteomes" id="UP000569914"/>
    </source>
</evidence>
<protein>
    <recommendedName>
        <fullName evidence="3">Neutral/alkaline non-lysosomal ceramidase, N-terminal</fullName>
    </recommendedName>
</protein>
<evidence type="ECO:0008006" key="3">
    <source>
        <dbReference type="Google" id="ProtNLM"/>
    </source>
</evidence>
<name>A0A7Y9L7K0_9ACTN</name>
<dbReference type="EMBL" id="JACCBU010000001">
    <property type="protein sequence ID" value="NYE69854.1"/>
    <property type="molecule type" value="Genomic_DNA"/>
</dbReference>
<gene>
    <name evidence="1" type="ORF">BKA15_001183</name>
</gene>
<evidence type="ECO:0000313" key="1">
    <source>
        <dbReference type="EMBL" id="NYE69854.1"/>
    </source>
</evidence>
<proteinExistence type="predicted"/>
<dbReference type="RefSeq" id="WP_179748894.1">
    <property type="nucleotide sequence ID" value="NZ_JACCBU010000001.1"/>
</dbReference>
<organism evidence="1 2">
    <name type="scientific">Microlunatus parietis</name>
    <dbReference type="NCBI Taxonomy" id="682979"/>
    <lineage>
        <taxon>Bacteria</taxon>
        <taxon>Bacillati</taxon>
        <taxon>Actinomycetota</taxon>
        <taxon>Actinomycetes</taxon>
        <taxon>Propionibacteriales</taxon>
        <taxon>Propionibacteriaceae</taxon>
        <taxon>Microlunatus</taxon>
    </lineage>
</organism>
<dbReference type="Proteomes" id="UP000569914">
    <property type="component" value="Unassembled WGS sequence"/>
</dbReference>
<comment type="caution">
    <text evidence="1">The sequence shown here is derived from an EMBL/GenBank/DDBJ whole genome shotgun (WGS) entry which is preliminary data.</text>
</comment>
<keyword evidence="2" id="KW-1185">Reference proteome</keyword>
<reference evidence="1 2" key="1">
    <citation type="submission" date="2020-07" db="EMBL/GenBank/DDBJ databases">
        <title>Sequencing the genomes of 1000 actinobacteria strains.</title>
        <authorList>
            <person name="Klenk H.-P."/>
        </authorList>
    </citation>
    <scope>NUCLEOTIDE SEQUENCE [LARGE SCALE GENOMIC DNA]</scope>
    <source>
        <strain evidence="1 2">DSM 22083</strain>
    </source>
</reference>